<dbReference type="EMBL" id="JARXVQ010000001">
    <property type="protein sequence ID" value="MDH6181962.1"/>
    <property type="molecule type" value="Genomic_DNA"/>
</dbReference>
<dbReference type="RefSeq" id="WP_322134255.1">
    <property type="nucleotide sequence ID" value="NZ_CP085036.1"/>
</dbReference>
<evidence type="ECO:0000313" key="5">
    <source>
        <dbReference type="Proteomes" id="UP001160142"/>
    </source>
</evidence>
<feature type="domain" description="N-acetyltransferase" evidence="3">
    <location>
        <begin position="20"/>
        <end position="195"/>
    </location>
</feature>
<dbReference type="Pfam" id="PF00583">
    <property type="entry name" value="Acetyltransf_1"/>
    <property type="match status" value="1"/>
</dbReference>
<evidence type="ECO:0000259" key="3">
    <source>
        <dbReference type="PROSITE" id="PS51186"/>
    </source>
</evidence>
<dbReference type="InterPro" id="IPR000182">
    <property type="entry name" value="GNAT_dom"/>
</dbReference>
<evidence type="ECO:0000256" key="2">
    <source>
        <dbReference type="ARBA" id="ARBA00023315"/>
    </source>
</evidence>
<dbReference type="PROSITE" id="PS51186">
    <property type="entry name" value="GNAT"/>
    <property type="match status" value="1"/>
</dbReference>
<comment type="caution">
    <text evidence="4">The sequence shown here is derived from an EMBL/GenBank/DDBJ whole genome shotgun (WGS) entry which is preliminary data.</text>
</comment>
<evidence type="ECO:0000256" key="1">
    <source>
        <dbReference type="ARBA" id="ARBA00022679"/>
    </source>
</evidence>
<dbReference type="Proteomes" id="UP001160142">
    <property type="component" value="Unassembled WGS sequence"/>
</dbReference>
<proteinExistence type="predicted"/>
<dbReference type="InterPro" id="IPR016181">
    <property type="entry name" value="Acyl_CoA_acyltransferase"/>
</dbReference>
<keyword evidence="2 4" id="KW-0012">Acyltransferase</keyword>
<evidence type="ECO:0000313" key="4">
    <source>
        <dbReference type="EMBL" id="MDH6181962.1"/>
    </source>
</evidence>
<protein>
    <submittedName>
        <fullName evidence="4">GNAT superfamily N-acetyltransferase</fullName>
        <ecNumber evidence="4">2.3.1.57</ecNumber>
    </submittedName>
</protein>
<dbReference type="Gene3D" id="3.40.630.30">
    <property type="match status" value="1"/>
</dbReference>
<gene>
    <name evidence="4" type="ORF">M2152_002144</name>
</gene>
<sequence length="196" mass="21169">MTQHENYGGVKPDAAAVPAFGIRVARPEDAVALHELAAATFPLACPPDALPESIQAFINEHLSVAAFERYLADPARELFLAEDPHARPLGYAMLVHGRPTDSDVLAAVGATEVAELSKLYVLPESHGSGLSAALVERSVAAARARGATGLWLGVNQFNARANRFYEKSGFVRVGTKRFKVGERFEDDFVRLRALNT</sequence>
<keyword evidence="5" id="KW-1185">Reference proteome</keyword>
<dbReference type="InterPro" id="IPR050832">
    <property type="entry name" value="Bact_Acetyltransf"/>
</dbReference>
<accession>A0ABT6KSA6</accession>
<name>A0ABT6KSA6_9MICO</name>
<dbReference type="PANTHER" id="PTHR43877">
    <property type="entry name" value="AMINOALKYLPHOSPHONATE N-ACETYLTRANSFERASE-RELATED-RELATED"/>
    <property type="match status" value="1"/>
</dbReference>
<organism evidence="4 5">
    <name type="scientific">Antiquaquibacter oligotrophicus</name>
    <dbReference type="NCBI Taxonomy" id="2880260"/>
    <lineage>
        <taxon>Bacteria</taxon>
        <taxon>Bacillati</taxon>
        <taxon>Actinomycetota</taxon>
        <taxon>Actinomycetes</taxon>
        <taxon>Micrococcales</taxon>
        <taxon>Microbacteriaceae</taxon>
        <taxon>Antiquaquibacter</taxon>
    </lineage>
</organism>
<reference evidence="4 5" key="1">
    <citation type="submission" date="2023-04" db="EMBL/GenBank/DDBJ databases">
        <title>Genome Encyclopedia of Bacteria and Archaea VI: Functional Genomics of Type Strains.</title>
        <authorList>
            <person name="Whitman W."/>
        </authorList>
    </citation>
    <scope>NUCLEOTIDE SEQUENCE [LARGE SCALE GENOMIC DNA]</scope>
    <source>
        <strain evidence="4 5">SG_E_30_P1</strain>
    </source>
</reference>
<keyword evidence="1 4" id="KW-0808">Transferase</keyword>
<dbReference type="SUPFAM" id="SSF55729">
    <property type="entry name" value="Acyl-CoA N-acyltransferases (Nat)"/>
    <property type="match status" value="1"/>
</dbReference>
<dbReference type="EC" id="2.3.1.57" evidence="4"/>
<dbReference type="GO" id="GO:0004145">
    <property type="term" value="F:diamine N-acetyltransferase activity"/>
    <property type="evidence" value="ECO:0007669"/>
    <property type="project" value="UniProtKB-EC"/>
</dbReference>